<protein>
    <submittedName>
        <fullName evidence="1">Uncharacterized protein</fullName>
    </submittedName>
</protein>
<dbReference type="EMBL" id="QGUI02000141">
    <property type="protein sequence ID" value="MFO7192893.1"/>
    <property type="molecule type" value="Genomic_DNA"/>
</dbReference>
<reference evidence="1 2" key="1">
    <citation type="journal article" date="2021" name="BMC Genomics">
        <title>Genome-resolved metagenome and metatranscriptome analyses of thermophilic composting reveal key bacterial players and their metabolic interactions.</title>
        <authorList>
            <person name="Braga L.P.P."/>
            <person name="Pereira R.V."/>
            <person name="Martins L.F."/>
            <person name="Moura L.M.S."/>
            <person name="Sanchez F.B."/>
            <person name="Patane J.S.L."/>
            <person name="da Silva A.M."/>
            <person name="Setubal J.C."/>
        </authorList>
    </citation>
    <scope>NUCLEOTIDE SEQUENCE [LARGE SCALE GENOMIC DNA]</scope>
    <source>
        <strain evidence="1">ZC4RG45</strain>
    </source>
</reference>
<accession>A0ABD6FG91</accession>
<dbReference type="Proteomes" id="UP000249324">
    <property type="component" value="Unassembled WGS sequence"/>
</dbReference>
<name>A0ABD6FG91_9PSEU</name>
<sequence>MPASTVGHGSAGFFGARTVAVATAFELVTVGLLRAVRRSSPDVARFAFGTADFAAVAAELDGAAPGDGCAATWACSPDVSVPLLAVANETAAAKPIAVTVPAIAPGIFKDRGGRGARCRPAITQPIRTNERISGISGSALLHYCKASARLRTENGDVIGL</sequence>
<organism evidence="1 2">
    <name type="scientific">Thermocrispum agreste</name>
    <dbReference type="NCBI Taxonomy" id="37925"/>
    <lineage>
        <taxon>Bacteria</taxon>
        <taxon>Bacillati</taxon>
        <taxon>Actinomycetota</taxon>
        <taxon>Actinomycetes</taxon>
        <taxon>Pseudonocardiales</taxon>
        <taxon>Pseudonocardiaceae</taxon>
        <taxon>Thermocrispum</taxon>
    </lineage>
</organism>
<evidence type="ECO:0000313" key="2">
    <source>
        <dbReference type="Proteomes" id="UP000249324"/>
    </source>
</evidence>
<gene>
    <name evidence="1" type="ORF">DIU77_011680</name>
</gene>
<comment type="caution">
    <text evidence="1">The sequence shown here is derived from an EMBL/GenBank/DDBJ whole genome shotgun (WGS) entry which is preliminary data.</text>
</comment>
<evidence type="ECO:0000313" key="1">
    <source>
        <dbReference type="EMBL" id="MFO7192893.1"/>
    </source>
</evidence>
<dbReference type="AlphaFoldDB" id="A0ABD6FG91"/>
<proteinExistence type="predicted"/>